<sequence length="207" mass="22981">MTTDNEKLYIGTIPDYGLLGGALTIYDPTTNEHDIFHDVVYNQSIVGLAYRDGKLYGSTSIHGGEGINPTETVAKMFVWDLSTNEKTIEFTPEIPGAATAPTMINGLTFGPDGLLWAAADGTLFALDPDSLDMVKQSPSMPVYLSMESGVRYTPVGEMTDCSTPRRLDILPYLIPRRWNMSVWARHRSWPWEMTGTSITVWTVPSWP</sequence>
<evidence type="ECO:0000313" key="1">
    <source>
        <dbReference type="EMBL" id="MFD0957812.1"/>
    </source>
</evidence>
<name>A0ABW3HK08_9BACL</name>
<comment type="caution">
    <text evidence="1">The sequence shown here is derived from an EMBL/GenBank/DDBJ whole genome shotgun (WGS) entry which is preliminary data.</text>
</comment>
<accession>A0ABW3HK08</accession>
<gene>
    <name evidence="1" type="ORF">ACFQ2I_00200</name>
</gene>
<dbReference type="SUPFAM" id="SSF63829">
    <property type="entry name" value="Calcium-dependent phosphotriesterase"/>
    <property type="match status" value="1"/>
</dbReference>
<evidence type="ECO:0000313" key="2">
    <source>
        <dbReference type="Proteomes" id="UP001596989"/>
    </source>
</evidence>
<proteinExistence type="predicted"/>
<evidence type="ECO:0008006" key="3">
    <source>
        <dbReference type="Google" id="ProtNLM"/>
    </source>
</evidence>
<reference evidence="2" key="1">
    <citation type="journal article" date="2019" name="Int. J. Syst. Evol. Microbiol.">
        <title>The Global Catalogue of Microorganisms (GCM) 10K type strain sequencing project: providing services to taxonomists for standard genome sequencing and annotation.</title>
        <authorList>
            <consortium name="The Broad Institute Genomics Platform"/>
            <consortium name="The Broad Institute Genome Sequencing Center for Infectious Disease"/>
            <person name="Wu L."/>
            <person name="Ma J."/>
        </authorList>
    </citation>
    <scope>NUCLEOTIDE SEQUENCE [LARGE SCALE GENOMIC DNA]</scope>
    <source>
        <strain evidence="2">CCUG 59129</strain>
    </source>
</reference>
<protein>
    <recommendedName>
        <fullName evidence="3">SMP-30/Gluconolactonase/LRE-like region domain-containing protein</fullName>
    </recommendedName>
</protein>
<organism evidence="1 2">
    <name type="scientific">Paenibacillus chungangensis</name>
    <dbReference type="NCBI Taxonomy" id="696535"/>
    <lineage>
        <taxon>Bacteria</taxon>
        <taxon>Bacillati</taxon>
        <taxon>Bacillota</taxon>
        <taxon>Bacilli</taxon>
        <taxon>Bacillales</taxon>
        <taxon>Paenibacillaceae</taxon>
        <taxon>Paenibacillus</taxon>
    </lineage>
</organism>
<dbReference type="RefSeq" id="WP_377561416.1">
    <property type="nucleotide sequence ID" value="NZ_JBHTJZ010000002.1"/>
</dbReference>
<keyword evidence="2" id="KW-1185">Reference proteome</keyword>
<dbReference type="EMBL" id="JBHTJZ010000002">
    <property type="protein sequence ID" value="MFD0957812.1"/>
    <property type="molecule type" value="Genomic_DNA"/>
</dbReference>
<dbReference type="Proteomes" id="UP001596989">
    <property type="component" value="Unassembled WGS sequence"/>
</dbReference>